<organism evidence="2 3">
    <name type="scientific">Coprinellus micaceus</name>
    <name type="common">Glistening ink-cap mushroom</name>
    <name type="synonym">Coprinus micaceus</name>
    <dbReference type="NCBI Taxonomy" id="71717"/>
    <lineage>
        <taxon>Eukaryota</taxon>
        <taxon>Fungi</taxon>
        <taxon>Dikarya</taxon>
        <taxon>Basidiomycota</taxon>
        <taxon>Agaricomycotina</taxon>
        <taxon>Agaricomycetes</taxon>
        <taxon>Agaricomycetidae</taxon>
        <taxon>Agaricales</taxon>
        <taxon>Agaricineae</taxon>
        <taxon>Psathyrellaceae</taxon>
        <taxon>Coprinellus</taxon>
    </lineage>
</organism>
<dbReference type="AlphaFoldDB" id="A0A4Y7THG9"/>
<dbReference type="PROSITE" id="PS51257">
    <property type="entry name" value="PROKAR_LIPOPROTEIN"/>
    <property type="match status" value="1"/>
</dbReference>
<proteinExistence type="predicted"/>
<name>A0A4Y7THG9_COPMI</name>
<evidence type="ECO:0000313" key="3">
    <source>
        <dbReference type="Proteomes" id="UP000298030"/>
    </source>
</evidence>
<reference evidence="2 3" key="1">
    <citation type="journal article" date="2019" name="Nat. Ecol. Evol.">
        <title>Megaphylogeny resolves global patterns of mushroom evolution.</title>
        <authorList>
            <person name="Varga T."/>
            <person name="Krizsan K."/>
            <person name="Foldi C."/>
            <person name="Dima B."/>
            <person name="Sanchez-Garcia M."/>
            <person name="Sanchez-Ramirez S."/>
            <person name="Szollosi G.J."/>
            <person name="Szarkandi J.G."/>
            <person name="Papp V."/>
            <person name="Albert L."/>
            <person name="Andreopoulos W."/>
            <person name="Angelini C."/>
            <person name="Antonin V."/>
            <person name="Barry K.W."/>
            <person name="Bougher N.L."/>
            <person name="Buchanan P."/>
            <person name="Buyck B."/>
            <person name="Bense V."/>
            <person name="Catcheside P."/>
            <person name="Chovatia M."/>
            <person name="Cooper J."/>
            <person name="Damon W."/>
            <person name="Desjardin D."/>
            <person name="Finy P."/>
            <person name="Geml J."/>
            <person name="Haridas S."/>
            <person name="Hughes K."/>
            <person name="Justo A."/>
            <person name="Karasinski D."/>
            <person name="Kautmanova I."/>
            <person name="Kiss B."/>
            <person name="Kocsube S."/>
            <person name="Kotiranta H."/>
            <person name="LaButti K.M."/>
            <person name="Lechner B.E."/>
            <person name="Liimatainen K."/>
            <person name="Lipzen A."/>
            <person name="Lukacs Z."/>
            <person name="Mihaltcheva S."/>
            <person name="Morgado L.N."/>
            <person name="Niskanen T."/>
            <person name="Noordeloos M.E."/>
            <person name="Ohm R.A."/>
            <person name="Ortiz-Santana B."/>
            <person name="Ovrebo C."/>
            <person name="Racz N."/>
            <person name="Riley R."/>
            <person name="Savchenko A."/>
            <person name="Shiryaev A."/>
            <person name="Soop K."/>
            <person name="Spirin V."/>
            <person name="Szebenyi C."/>
            <person name="Tomsovsky M."/>
            <person name="Tulloss R.E."/>
            <person name="Uehling J."/>
            <person name="Grigoriev I.V."/>
            <person name="Vagvolgyi C."/>
            <person name="Papp T."/>
            <person name="Martin F.M."/>
            <person name="Miettinen O."/>
            <person name="Hibbett D.S."/>
            <person name="Nagy L.G."/>
        </authorList>
    </citation>
    <scope>NUCLEOTIDE SEQUENCE [LARGE SCALE GENOMIC DNA]</scope>
    <source>
        <strain evidence="2 3">FP101781</strain>
    </source>
</reference>
<keyword evidence="3" id="KW-1185">Reference proteome</keyword>
<comment type="caution">
    <text evidence="2">The sequence shown here is derived from an EMBL/GenBank/DDBJ whole genome shotgun (WGS) entry which is preliminary data.</text>
</comment>
<evidence type="ECO:0000256" key="1">
    <source>
        <dbReference type="SAM" id="MobiDB-lite"/>
    </source>
</evidence>
<dbReference type="Proteomes" id="UP000298030">
    <property type="component" value="Unassembled WGS sequence"/>
</dbReference>
<feature type="region of interest" description="Disordered" evidence="1">
    <location>
        <begin position="30"/>
        <end position="53"/>
    </location>
</feature>
<protein>
    <submittedName>
        <fullName evidence="2">Uncharacterized protein</fullName>
    </submittedName>
</protein>
<evidence type="ECO:0000313" key="2">
    <source>
        <dbReference type="EMBL" id="TEB33625.1"/>
    </source>
</evidence>
<gene>
    <name evidence="2" type="ORF">FA13DRAFT_163228</name>
</gene>
<accession>A0A4Y7THG9</accession>
<sequence>MRTSGSHLLAPMGVTGCTGVKQCTGACGADRGGRHRQATITAPTPSIPKGRVEGQTQNKRGMFASSYLISSSRCTSPKAT</sequence>
<dbReference type="EMBL" id="QPFP01000012">
    <property type="protein sequence ID" value="TEB33625.1"/>
    <property type="molecule type" value="Genomic_DNA"/>
</dbReference>